<dbReference type="InterPro" id="IPR034754">
    <property type="entry name" value="GEMIN8"/>
</dbReference>
<organism evidence="1 2">
    <name type="scientific">Microctonus aethiopoides</name>
    <dbReference type="NCBI Taxonomy" id="144406"/>
    <lineage>
        <taxon>Eukaryota</taxon>
        <taxon>Metazoa</taxon>
        <taxon>Ecdysozoa</taxon>
        <taxon>Arthropoda</taxon>
        <taxon>Hexapoda</taxon>
        <taxon>Insecta</taxon>
        <taxon>Pterygota</taxon>
        <taxon>Neoptera</taxon>
        <taxon>Endopterygota</taxon>
        <taxon>Hymenoptera</taxon>
        <taxon>Apocrita</taxon>
        <taxon>Ichneumonoidea</taxon>
        <taxon>Braconidae</taxon>
        <taxon>Euphorinae</taxon>
        <taxon>Microctonus</taxon>
    </lineage>
</organism>
<dbReference type="PANTHER" id="PTHR16238:SF7">
    <property type="entry name" value="GEM-ASSOCIATED PROTEIN 8"/>
    <property type="match status" value="1"/>
</dbReference>
<reference evidence="1" key="2">
    <citation type="submission" date="2023-03" db="EMBL/GenBank/DDBJ databases">
        <authorList>
            <person name="Inwood S.N."/>
            <person name="Skelly J.G."/>
            <person name="Guhlin J."/>
            <person name="Harrop T.W.R."/>
            <person name="Goldson S.G."/>
            <person name="Dearden P.K."/>
        </authorList>
    </citation>
    <scope>NUCLEOTIDE SEQUENCE</scope>
    <source>
        <strain evidence="1">Irish</strain>
        <tissue evidence="1">Whole body</tissue>
    </source>
</reference>
<comment type="caution">
    <text evidence="1">The sequence shown here is derived from an EMBL/GenBank/DDBJ whole genome shotgun (WGS) entry which is preliminary data.</text>
</comment>
<dbReference type="PANTHER" id="PTHR16238">
    <property type="entry name" value="GEM-ASSOCIATED PROTEIN 8"/>
    <property type="match status" value="1"/>
</dbReference>
<proteinExistence type="predicted"/>
<keyword evidence="2" id="KW-1185">Reference proteome</keyword>
<dbReference type="AlphaFoldDB" id="A0AA39KLU8"/>
<gene>
    <name evidence="1" type="ORF">PV328_004539</name>
</gene>
<accession>A0AA39KLU8</accession>
<name>A0AA39KLU8_9HYME</name>
<dbReference type="GO" id="GO:0000387">
    <property type="term" value="P:spliceosomal snRNP assembly"/>
    <property type="evidence" value="ECO:0007669"/>
    <property type="project" value="InterPro"/>
</dbReference>
<evidence type="ECO:0008006" key="3">
    <source>
        <dbReference type="Google" id="ProtNLM"/>
    </source>
</evidence>
<dbReference type="Proteomes" id="UP001168990">
    <property type="component" value="Unassembled WGS sequence"/>
</dbReference>
<reference evidence="1" key="1">
    <citation type="journal article" date="2023" name="bioRxiv">
        <title>Scaffold-level genome assemblies of two parasitoid biocontrol wasps reveal the parthenogenesis mechanism and an associated novel virus.</title>
        <authorList>
            <person name="Inwood S."/>
            <person name="Skelly J."/>
            <person name="Guhlin J."/>
            <person name="Harrop T."/>
            <person name="Goldson S."/>
            <person name="Dearden P."/>
        </authorList>
    </citation>
    <scope>NUCLEOTIDE SEQUENCE</scope>
    <source>
        <strain evidence="1">Irish</strain>
        <tissue evidence="1">Whole body</tissue>
    </source>
</reference>
<evidence type="ECO:0000313" key="2">
    <source>
        <dbReference type="Proteomes" id="UP001168990"/>
    </source>
</evidence>
<evidence type="ECO:0000313" key="1">
    <source>
        <dbReference type="EMBL" id="KAK0166091.1"/>
    </source>
</evidence>
<sequence>MEFLVPKITKSRTQKRRKRLIKNRRRNQRKKLEVRTSKRRKITRDYNNISMGQNVDFSTTMTANAFWENYKVAHDWQHRHNVAWWKSRCIALEHENRALRDKIREQAATCNININNVQHTEKYLPENLQTRNHTDEDEDKYEYEYEAVDEENLEEDDQNLEFHVDEEMMKFLEQSIRHKMELKRIRECEDDKLINDEKNSINIESGEAIINQRINDAKLLYGAASLRILAMETAVQASIDQHKDRAKPHYWPNIPLKP</sequence>
<dbReference type="GO" id="GO:0032797">
    <property type="term" value="C:SMN complex"/>
    <property type="evidence" value="ECO:0007669"/>
    <property type="project" value="InterPro"/>
</dbReference>
<protein>
    <recommendedName>
        <fullName evidence="3">Gem-associated protein 8</fullName>
    </recommendedName>
</protein>
<dbReference type="EMBL" id="JAQQBS010001422">
    <property type="protein sequence ID" value="KAK0166091.1"/>
    <property type="molecule type" value="Genomic_DNA"/>
</dbReference>
<dbReference type="Pfam" id="PF15348">
    <property type="entry name" value="GEMIN8"/>
    <property type="match status" value="1"/>
</dbReference>